<organism evidence="4 5">
    <name type="scientific">Rhododendron simsii</name>
    <name type="common">Sims's rhododendron</name>
    <dbReference type="NCBI Taxonomy" id="118357"/>
    <lineage>
        <taxon>Eukaryota</taxon>
        <taxon>Viridiplantae</taxon>
        <taxon>Streptophyta</taxon>
        <taxon>Embryophyta</taxon>
        <taxon>Tracheophyta</taxon>
        <taxon>Spermatophyta</taxon>
        <taxon>Magnoliopsida</taxon>
        <taxon>eudicotyledons</taxon>
        <taxon>Gunneridae</taxon>
        <taxon>Pentapetalae</taxon>
        <taxon>asterids</taxon>
        <taxon>Ericales</taxon>
        <taxon>Ericaceae</taxon>
        <taxon>Ericoideae</taxon>
        <taxon>Rhodoreae</taxon>
        <taxon>Rhododendron</taxon>
    </lineage>
</organism>
<dbReference type="OrthoDB" id="1392797at2759"/>
<evidence type="ECO:0000313" key="4">
    <source>
        <dbReference type="EMBL" id="KAF7145874.1"/>
    </source>
</evidence>
<comment type="caution">
    <text evidence="4">The sequence shown here is derived from an EMBL/GenBank/DDBJ whole genome shotgun (WGS) entry which is preliminary data.</text>
</comment>
<keyword evidence="2" id="KW-1015">Disulfide bond</keyword>
<evidence type="ECO:0000256" key="1">
    <source>
        <dbReference type="ARBA" id="ARBA00010049"/>
    </source>
</evidence>
<comment type="similarity">
    <text evidence="1">Belongs to the Ole e I family.</text>
</comment>
<evidence type="ECO:0000256" key="2">
    <source>
        <dbReference type="ARBA" id="ARBA00023157"/>
    </source>
</evidence>
<reference evidence="4" key="1">
    <citation type="submission" date="2019-11" db="EMBL/GenBank/DDBJ databases">
        <authorList>
            <person name="Liu Y."/>
            <person name="Hou J."/>
            <person name="Li T.-Q."/>
            <person name="Guan C.-H."/>
            <person name="Wu X."/>
            <person name="Wu H.-Z."/>
            <person name="Ling F."/>
            <person name="Zhang R."/>
            <person name="Shi X.-G."/>
            <person name="Ren J.-P."/>
            <person name="Chen E.-F."/>
            <person name="Sun J.-M."/>
        </authorList>
    </citation>
    <scope>NUCLEOTIDE SEQUENCE</scope>
    <source>
        <strain evidence="4">Adult_tree_wgs_1</strain>
        <tissue evidence="4">Leaves</tissue>
    </source>
</reference>
<dbReference type="AlphaFoldDB" id="A0A834LRC0"/>
<gene>
    <name evidence="4" type="ORF">RHSIM_Rhsim04G0025900</name>
</gene>
<dbReference type="InterPro" id="IPR006041">
    <property type="entry name" value="Pollen_Ole_e1_allergen"/>
</dbReference>
<dbReference type="PANTHER" id="PTHR31614:SF20">
    <property type="entry name" value="POLLEN PROTEIN OLE E I-LIKE PROTEIN"/>
    <property type="match status" value="1"/>
</dbReference>
<evidence type="ECO:0000256" key="3">
    <source>
        <dbReference type="SAM" id="SignalP"/>
    </source>
</evidence>
<dbReference type="PANTHER" id="PTHR31614">
    <property type="entry name" value="PROTEIN DOWNSTREAM OF FLC-RELATED"/>
    <property type="match status" value="1"/>
</dbReference>
<keyword evidence="3" id="KW-0732">Signal</keyword>
<dbReference type="Proteomes" id="UP000626092">
    <property type="component" value="Unassembled WGS sequence"/>
</dbReference>
<dbReference type="EMBL" id="WJXA01000004">
    <property type="protein sequence ID" value="KAF7145874.1"/>
    <property type="molecule type" value="Genomic_DNA"/>
</dbReference>
<dbReference type="Pfam" id="PF01190">
    <property type="entry name" value="Pollen_Ole_e_1"/>
    <property type="match status" value="2"/>
</dbReference>
<evidence type="ECO:0000313" key="5">
    <source>
        <dbReference type="Proteomes" id="UP000626092"/>
    </source>
</evidence>
<feature type="chain" id="PRO_5032621494" evidence="3">
    <location>
        <begin position="22"/>
        <end position="384"/>
    </location>
</feature>
<feature type="signal peptide" evidence="3">
    <location>
        <begin position="1"/>
        <end position="21"/>
    </location>
</feature>
<accession>A0A834LRC0</accession>
<name>A0A834LRC0_RHOSS</name>
<sequence length="384" mass="41799">MAKAVALIAFALGLLAISGNAQWYTSDITLKSPNKFDVNYTNAQGYVNKFSVEGNVLCATCKLNSETDADVLGHGELEIRCRSRKNGTVTLIQPTLADNGGCWKTYVEDGHQDDLCMVRVVASPDPQCNAKVAGFRSVRITLADFKQNGLNTLYVKKPLGFVKNEALPNCRKGTSLIRIARTKPTKMAKAVALIAFALGLLAISGNAQSYTSDPTLKSPNKFDVNYTNAQGYVNKFSVEGNVFCATCKLNFETSADFLGRGELEIRCRSRKNGTVTLIQPTISDNGGCWKTYVEDGHQDDLCMVRVVASPDPRCNAKVAGLRSVRITLADFKQNGLNTLYVKKALGFVNNEALPNCRKVRSKRGNLVPAITDAWANRKPAAKLA</sequence>
<proteinExistence type="inferred from homology"/>
<keyword evidence="5" id="KW-1185">Reference proteome</keyword>
<protein>
    <submittedName>
        <fullName evidence="4">Uncharacterized protein</fullName>
    </submittedName>
</protein>